<keyword evidence="3 8" id="KW-0560">Oxidoreductase</keyword>
<dbReference type="PROSITE" id="PS00062">
    <property type="entry name" value="ALDOKETO_REDUCTASE_2"/>
    <property type="match status" value="1"/>
</dbReference>
<evidence type="ECO:0000256" key="2">
    <source>
        <dbReference type="ARBA" id="ARBA00022857"/>
    </source>
</evidence>
<keyword evidence="9" id="KW-1185">Reference proteome</keyword>
<dbReference type="GO" id="GO:0050580">
    <property type="term" value="F:2,5-didehydrogluconate reductase activity"/>
    <property type="evidence" value="ECO:0007669"/>
    <property type="project" value="UniProtKB-EC"/>
</dbReference>
<dbReference type="Pfam" id="PF00248">
    <property type="entry name" value="Aldo_ket_red"/>
    <property type="match status" value="1"/>
</dbReference>
<dbReference type="OrthoDB" id="9804790at2"/>
<dbReference type="PRINTS" id="PR00069">
    <property type="entry name" value="ALDKETRDTASE"/>
</dbReference>
<dbReference type="EC" id="1.1.1.274" evidence="8"/>
<organism evidence="8 9">
    <name type="scientific">Thalassoglobus neptunius</name>
    <dbReference type="NCBI Taxonomy" id="1938619"/>
    <lineage>
        <taxon>Bacteria</taxon>
        <taxon>Pseudomonadati</taxon>
        <taxon>Planctomycetota</taxon>
        <taxon>Planctomycetia</taxon>
        <taxon>Planctomycetales</taxon>
        <taxon>Planctomycetaceae</taxon>
        <taxon>Thalassoglobus</taxon>
    </lineage>
</organism>
<dbReference type="Proteomes" id="UP000317243">
    <property type="component" value="Unassembled WGS sequence"/>
</dbReference>
<evidence type="ECO:0000256" key="3">
    <source>
        <dbReference type="ARBA" id="ARBA00023002"/>
    </source>
</evidence>
<feature type="binding site" evidence="5">
    <location>
        <position position="111"/>
    </location>
    <ligand>
        <name>substrate</name>
    </ligand>
</feature>
<proteinExistence type="inferred from homology"/>
<dbReference type="InterPro" id="IPR018170">
    <property type="entry name" value="Aldo/ket_reductase_CS"/>
</dbReference>
<sequence length="326" mass="36672">MTETLQLASGAKLPKVGLGFWKIDSEAVPSIVEEAIDVGYRHFDCACDYGNEEAVGRGLSASLNSGRCQREDLWVTSKLWNTYHAPEHVRPALQKTLTDLQLDELDLYLIHFPISLKYVPFEERYPPGWVFDPEQETPQMEFAPVPILETWQAMEELVDEGLIKNIGVCNFNTGLLADLLNGARIRPSVLQIERHPYLVQEKLLKYCQQQKIAVTGFSPLGALSYVPIGMAGTDDSVLSQAVVQDIAKRHGRTPAQVVLRWGVQCETAVIPKTTRRERLVENISIFDFELSDDEMAAISGLDQHRRFNDPGDFGLEAFNTFCPIYD</sequence>
<feature type="site" description="Lowers pKa of active site Tyr" evidence="6">
    <location>
        <position position="78"/>
    </location>
</feature>
<keyword evidence="2" id="KW-0521">NADP</keyword>
<dbReference type="RefSeq" id="WP_146510343.1">
    <property type="nucleotide sequence ID" value="NZ_SIHI01000004.1"/>
</dbReference>
<dbReference type="Gene3D" id="3.20.20.100">
    <property type="entry name" value="NADP-dependent oxidoreductase domain"/>
    <property type="match status" value="1"/>
</dbReference>
<protein>
    <submittedName>
        <fullName evidence="8">2,5-diketo-D-gluconic acid reductase A</fullName>
        <ecNumber evidence="8">1.1.1.274</ecNumber>
    </submittedName>
</protein>
<evidence type="ECO:0000256" key="4">
    <source>
        <dbReference type="PIRSR" id="PIRSR000097-1"/>
    </source>
</evidence>
<dbReference type="PANTHER" id="PTHR11732">
    <property type="entry name" value="ALDO/KETO REDUCTASE"/>
    <property type="match status" value="1"/>
</dbReference>
<evidence type="ECO:0000256" key="5">
    <source>
        <dbReference type="PIRSR" id="PIRSR000097-2"/>
    </source>
</evidence>
<dbReference type="FunFam" id="3.20.20.100:FF:000006">
    <property type="entry name" value="Aldo-keto reductase family 1 member A1"/>
    <property type="match status" value="1"/>
</dbReference>
<evidence type="ECO:0000259" key="7">
    <source>
        <dbReference type="Pfam" id="PF00248"/>
    </source>
</evidence>
<comment type="similarity">
    <text evidence="1">Belongs to the aldo/keto reductase family.</text>
</comment>
<dbReference type="PIRSF" id="PIRSF000097">
    <property type="entry name" value="AKR"/>
    <property type="match status" value="1"/>
</dbReference>
<accession>A0A5C5WXZ4</accession>
<feature type="active site" description="Proton donor" evidence="4">
    <location>
        <position position="49"/>
    </location>
</feature>
<dbReference type="InterPro" id="IPR020471">
    <property type="entry name" value="AKR"/>
</dbReference>
<comment type="caution">
    <text evidence="8">The sequence shown here is derived from an EMBL/GenBank/DDBJ whole genome shotgun (WGS) entry which is preliminary data.</text>
</comment>
<dbReference type="SUPFAM" id="SSF51430">
    <property type="entry name" value="NAD(P)-linked oxidoreductase"/>
    <property type="match status" value="1"/>
</dbReference>
<evidence type="ECO:0000256" key="6">
    <source>
        <dbReference type="PIRSR" id="PIRSR000097-3"/>
    </source>
</evidence>
<evidence type="ECO:0000256" key="1">
    <source>
        <dbReference type="ARBA" id="ARBA00007905"/>
    </source>
</evidence>
<reference evidence="8 9" key="1">
    <citation type="submission" date="2019-02" db="EMBL/GenBank/DDBJ databases">
        <title>Deep-cultivation of Planctomycetes and their phenomic and genomic characterization uncovers novel biology.</title>
        <authorList>
            <person name="Wiegand S."/>
            <person name="Jogler M."/>
            <person name="Boedeker C."/>
            <person name="Pinto D."/>
            <person name="Vollmers J."/>
            <person name="Rivas-Marin E."/>
            <person name="Kohn T."/>
            <person name="Peeters S.H."/>
            <person name="Heuer A."/>
            <person name="Rast P."/>
            <person name="Oberbeckmann S."/>
            <person name="Bunk B."/>
            <person name="Jeske O."/>
            <person name="Meyerdierks A."/>
            <person name="Storesund J.E."/>
            <person name="Kallscheuer N."/>
            <person name="Luecker S."/>
            <person name="Lage O.M."/>
            <person name="Pohl T."/>
            <person name="Merkel B.J."/>
            <person name="Hornburger P."/>
            <person name="Mueller R.-W."/>
            <person name="Bruemmer F."/>
            <person name="Labrenz M."/>
            <person name="Spormann A.M."/>
            <person name="Op Den Camp H."/>
            <person name="Overmann J."/>
            <person name="Amann R."/>
            <person name="Jetten M.S.M."/>
            <person name="Mascher T."/>
            <person name="Medema M.H."/>
            <person name="Devos D.P."/>
            <person name="Kaster A.-K."/>
            <person name="Ovreas L."/>
            <person name="Rohde M."/>
            <person name="Galperin M.Y."/>
            <person name="Jogler C."/>
        </authorList>
    </citation>
    <scope>NUCLEOTIDE SEQUENCE [LARGE SCALE GENOMIC DNA]</scope>
    <source>
        <strain evidence="8 9">KOR42</strain>
    </source>
</reference>
<name>A0A5C5WXZ4_9PLAN</name>
<dbReference type="EMBL" id="SIHI01000004">
    <property type="protein sequence ID" value="TWT55450.1"/>
    <property type="molecule type" value="Genomic_DNA"/>
</dbReference>
<dbReference type="InterPro" id="IPR036812">
    <property type="entry name" value="NAD(P)_OxRdtase_dom_sf"/>
</dbReference>
<feature type="domain" description="NADP-dependent oxidoreductase" evidence="7">
    <location>
        <begin position="17"/>
        <end position="301"/>
    </location>
</feature>
<dbReference type="AlphaFoldDB" id="A0A5C5WXZ4"/>
<evidence type="ECO:0000313" key="8">
    <source>
        <dbReference type="EMBL" id="TWT55450.1"/>
    </source>
</evidence>
<evidence type="ECO:0000313" key="9">
    <source>
        <dbReference type="Proteomes" id="UP000317243"/>
    </source>
</evidence>
<gene>
    <name evidence="8" type="primary">dkgA</name>
    <name evidence="8" type="ORF">KOR42_28360</name>
</gene>
<dbReference type="PROSITE" id="PS00798">
    <property type="entry name" value="ALDOKETO_REDUCTASE_1"/>
    <property type="match status" value="1"/>
</dbReference>
<dbReference type="InterPro" id="IPR023210">
    <property type="entry name" value="NADP_OxRdtase_dom"/>
</dbReference>